<keyword evidence="9" id="KW-1185">Reference proteome</keyword>
<feature type="region of interest" description="Disordered" evidence="6">
    <location>
        <begin position="591"/>
        <end position="704"/>
    </location>
</feature>
<sequence length="818" mass="90463">MDVEMKPPIPPAPPTPPLPAELNAAQLQPGGAAQPVVIRRRAPIACRRCRRMRSKCLHEKAKPPCRACHDAGLGPTDCVFPVRGQPDQDREYRHPRVRTDKNKKRDVAKAQRDILDGPGQLRSSMLVAPSLAKGADDWDLLPPLPEVIEAVNRFTRHYFQLGFIPKQLFPERLRTQHRSVSVFFLLGILSVSARLTPALAERYGSGVKASEAFMERASAVAQNELYKEPSLERCQAFYLLGIAQQGSGMKHKRSEINLAIAMRMATLMQLHREETYVLQNPTRELIIRAESARRTLWMLHSQDNLHSGLRSPVLLSASDITALLPSNENDFANAVEPKSRAALEDTVPALENPALIADERRSLFAVLIQAHYYWGAISRRAINNSKSLRPWEPASEFAQMERRLGDWERGLPNDHRWSSLLLKGYKQEGQDLAYLGVTMTTRLCNIVIRKAYLHEMISYDKSDPELTAFWENMALELFRNVNSLYEQIEAHYADKAPEEGPGAQMAAFCVYSCGFLACYPCKFANICPDPSIARNAPMMVQRILNILAESQNVWPLASRWYDHLEKFYRAQNGVTLEAEGSMADSREPIPHVLQLPSNRPPIKPIQPRTTAPSAPDEKNSIPSQSPNMPIMTIPQPPNTTAQAVYTTDPHMRLPVPQPQGPPAQQSPPPPPPPPPPQPQPQQQQQQQQQQQHLLSPHAQHQATTQAAGVGLGVGAARQAPTTDGLGLLIEAFDTHQTTVGPTPAPGTGGAPGSHPPPSPYGAHPPPPPPHPQQQYYPQAALPINDGYENELGYYMSADGVGAPAMQAWAAGGGDMYGY</sequence>
<evidence type="ECO:0000256" key="4">
    <source>
        <dbReference type="ARBA" id="ARBA00023163"/>
    </source>
</evidence>
<keyword evidence="3" id="KW-0805">Transcription regulation</keyword>
<dbReference type="Pfam" id="PF04082">
    <property type="entry name" value="Fungal_trans"/>
    <property type="match status" value="1"/>
</dbReference>
<feature type="region of interest" description="Disordered" evidence="6">
    <location>
        <begin position="1"/>
        <end position="21"/>
    </location>
</feature>
<name>A0ABQ0G329_9PEZI</name>
<evidence type="ECO:0000259" key="7">
    <source>
        <dbReference type="PROSITE" id="PS50048"/>
    </source>
</evidence>
<feature type="compositionally biased region" description="Pro residues" evidence="6">
    <location>
        <begin position="655"/>
        <end position="679"/>
    </location>
</feature>
<evidence type="ECO:0000256" key="3">
    <source>
        <dbReference type="ARBA" id="ARBA00023015"/>
    </source>
</evidence>
<dbReference type="SMART" id="SM00906">
    <property type="entry name" value="Fungal_trans"/>
    <property type="match status" value="1"/>
</dbReference>
<dbReference type="InterPro" id="IPR036864">
    <property type="entry name" value="Zn2-C6_fun-type_DNA-bd_sf"/>
</dbReference>
<comment type="caution">
    <text evidence="8">The sequence shown here is derived from an EMBL/GenBank/DDBJ whole genome shotgun (WGS) entry which is preliminary data.</text>
</comment>
<dbReference type="GeneID" id="98173126"/>
<accession>A0ABQ0G329</accession>
<gene>
    <name evidence="8" type="ORF">MFIFM68171_02381</name>
</gene>
<dbReference type="EMBL" id="BAAFSV010000001">
    <property type="protein sequence ID" value="GAB1312171.1"/>
    <property type="molecule type" value="Genomic_DNA"/>
</dbReference>
<evidence type="ECO:0000313" key="9">
    <source>
        <dbReference type="Proteomes" id="UP001628179"/>
    </source>
</evidence>
<dbReference type="PANTHER" id="PTHR47338">
    <property type="entry name" value="ZN(II)2CYS6 TRANSCRIPTION FACTOR (EUROFUNG)-RELATED"/>
    <property type="match status" value="1"/>
</dbReference>
<dbReference type="Proteomes" id="UP001628179">
    <property type="component" value="Unassembled WGS sequence"/>
</dbReference>
<dbReference type="InterPro" id="IPR001138">
    <property type="entry name" value="Zn2Cys6_DnaBD"/>
</dbReference>
<keyword evidence="4" id="KW-0804">Transcription</keyword>
<evidence type="ECO:0000313" key="8">
    <source>
        <dbReference type="EMBL" id="GAB1312171.1"/>
    </source>
</evidence>
<dbReference type="RefSeq" id="XP_070913904.1">
    <property type="nucleotide sequence ID" value="XM_071057803.1"/>
</dbReference>
<feature type="domain" description="Zn(2)-C6 fungal-type" evidence="7">
    <location>
        <begin position="45"/>
        <end position="80"/>
    </location>
</feature>
<keyword evidence="2" id="KW-0479">Metal-binding</keyword>
<feature type="region of interest" description="Disordered" evidence="6">
    <location>
        <begin position="736"/>
        <end position="776"/>
    </location>
</feature>
<dbReference type="CDD" id="cd12148">
    <property type="entry name" value="fungal_TF_MHR"/>
    <property type="match status" value="1"/>
</dbReference>
<evidence type="ECO:0000256" key="1">
    <source>
        <dbReference type="ARBA" id="ARBA00004123"/>
    </source>
</evidence>
<dbReference type="InterPro" id="IPR007219">
    <property type="entry name" value="XnlR_reg_dom"/>
</dbReference>
<dbReference type="SUPFAM" id="SSF57701">
    <property type="entry name" value="Zn2/Cys6 DNA-binding domain"/>
    <property type="match status" value="1"/>
</dbReference>
<evidence type="ECO:0000256" key="5">
    <source>
        <dbReference type="ARBA" id="ARBA00023242"/>
    </source>
</evidence>
<dbReference type="PANTHER" id="PTHR47338:SF5">
    <property type="entry name" value="ZN(II)2CYS6 TRANSCRIPTION FACTOR (EUROFUNG)"/>
    <property type="match status" value="1"/>
</dbReference>
<organism evidence="8 9">
    <name type="scientific">Madurella fahalii</name>
    <dbReference type="NCBI Taxonomy" id="1157608"/>
    <lineage>
        <taxon>Eukaryota</taxon>
        <taxon>Fungi</taxon>
        <taxon>Dikarya</taxon>
        <taxon>Ascomycota</taxon>
        <taxon>Pezizomycotina</taxon>
        <taxon>Sordariomycetes</taxon>
        <taxon>Sordariomycetidae</taxon>
        <taxon>Sordariales</taxon>
        <taxon>Sordariales incertae sedis</taxon>
        <taxon>Madurella</taxon>
    </lineage>
</organism>
<comment type="subcellular location">
    <subcellularLocation>
        <location evidence="1">Nucleus</location>
    </subcellularLocation>
</comment>
<keyword evidence="5" id="KW-0539">Nucleus</keyword>
<evidence type="ECO:0000256" key="6">
    <source>
        <dbReference type="SAM" id="MobiDB-lite"/>
    </source>
</evidence>
<feature type="compositionally biased region" description="Pro residues" evidence="6">
    <location>
        <begin position="753"/>
        <end position="771"/>
    </location>
</feature>
<dbReference type="CDD" id="cd00067">
    <property type="entry name" value="GAL4"/>
    <property type="match status" value="1"/>
</dbReference>
<reference evidence="8 9" key="1">
    <citation type="submission" date="2024-09" db="EMBL/GenBank/DDBJ databases">
        <title>Itraconazole resistance in Madurella fahalii resulting from another homologue of gene encoding cytochrome P450 14-alpha sterol demethylase (CYP51).</title>
        <authorList>
            <person name="Yoshioka I."/>
            <person name="Fahal A.H."/>
            <person name="Kaneko S."/>
            <person name="Yaguchi T."/>
        </authorList>
    </citation>
    <scope>NUCLEOTIDE SEQUENCE [LARGE SCALE GENOMIC DNA]</scope>
    <source>
        <strain evidence="8 9">IFM 68171</strain>
    </source>
</reference>
<dbReference type="InterPro" id="IPR050815">
    <property type="entry name" value="TF_fung"/>
</dbReference>
<proteinExistence type="predicted"/>
<feature type="compositionally biased region" description="Pro residues" evidence="6">
    <location>
        <begin position="7"/>
        <end position="19"/>
    </location>
</feature>
<evidence type="ECO:0000256" key="2">
    <source>
        <dbReference type="ARBA" id="ARBA00022723"/>
    </source>
</evidence>
<protein>
    <recommendedName>
        <fullName evidence="7">Zn(2)-C6 fungal-type domain-containing protein</fullName>
    </recommendedName>
</protein>
<dbReference type="PROSITE" id="PS50048">
    <property type="entry name" value="ZN2_CY6_FUNGAL_2"/>
    <property type="match status" value="1"/>
</dbReference>
<feature type="compositionally biased region" description="Low complexity" evidence="6">
    <location>
        <begin position="680"/>
        <end position="704"/>
    </location>
</feature>